<dbReference type="RefSeq" id="XP_034243551.1">
    <property type="nucleotide sequence ID" value="XM_034387660.1"/>
</dbReference>
<dbReference type="KEGG" id="tpal:117646609"/>
<evidence type="ECO:0000313" key="3">
    <source>
        <dbReference type="Proteomes" id="UP000515158"/>
    </source>
</evidence>
<name>A0A6P8Z1P4_THRPL</name>
<keyword evidence="3" id="KW-1185">Reference proteome</keyword>
<dbReference type="CTD" id="50459"/>
<dbReference type="PANTHER" id="PTHR21024:SF0">
    <property type="entry name" value="ELECTRON TRANSFER FLAVOPROTEIN REGULATORY FACTOR 1"/>
    <property type="match status" value="1"/>
</dbReference>
<evidence type="ECO:0000259" key="2">
    <source>
        <dbReference type="Pfam" id="PF05347"/>
    </source>
</evidence>
<accession>A0A6P8Z1P4</accession>
<dbReference type="CDD" id="cd20265">
    <property type="entry name" value="Complex1_LYR_ETFRF1_LYRM5"/>
    <property type="match status" value="1"/>
</dbReference>
<protein>
    <submittedName>
        <fullName evidence="4">Electron transfer flavoprotein regulatory factor 1 isoform X1</fullName>
    </submittedName>
</protein>
<dbReference type="InterPro" id="IPR045296">
    <property type="entry name" value="Complex1_LYR_ETFRF1_LYRM5"/>
</dbReference>
<dbReference type="InterPro" id="IPR052000">
    <property type="entry name" value="ETFRF1"/>
</dbReference>
<dbReference type="OrthoDB" id="10258445at2759"/>
<organism evidence="4">
    <name type="scientific">Thrips palmi</name>
    <name type="common">Melon thrips</name>
    <dbReference type="NCBI Taxonomy" id="161013"/>
    <lineage>
        <taxon>Eukaryota</taxon>
        <taxon>Metazoa</taxon>
        <taxon>Ecdysozoa</taxon>
        <taxon>Arthropoda</taxon>
        <taxon>Hexapoda</taxon>
        <taxon>Insecta</taxon>
        <taxon>Pterygota</taxon>
        <taxon>Neoptera</taxon>
        <taxon>Paraneoptera</taxon>
        <taxon>Thysanoptera</taxon>
        <taxon>Terebrantia</taxon>
        <taxon>Thripoidea</taxon>
        <taxon>Thripidae</taxon>
        <taxon>Thrips</taxon>
    </lineage>
</organism>
<evidence type="ECO:0000256" key="1">
    <source>
        <dbReference type="ARBA" id="ARBA00009508"/>
    </source>
</evidence>
<dbReference type="Proteomes" id="UP000515158">
    <property type="component" value="Unplaced"/>
</dbReference>
<reference evidence="4" key="1">
    <citation type="submission" date="2025-08" db="UniProtKB">
        <authorList>
            <consortium name="RefSeq"/>
        </authorList>
    </citation>
    <scope>IDENTIFICATION</scope>
    <source>
        <tissue evidence="4">Total insect</tissue>
    </source>
</reference>
<dbReference type="PANTHER" id="PTHR21024">
    <property type="entry name" value="GROWTH HORMONE-INDUCIBLE SOLUBLE PROTEIN-RELATED"/>
    <property type="match status" value="1"/>
</dbReference>
<feature type="domain" description="Complex 1 LYR protein" evidence="2">
    <location>
        <begin position="16"/>
        <end position="68"/>
    </location>
</feature>
<proteinExistence type="inferred from homology"/>
<dbReference type="InterPro" id="IPR008011">
    <property type="entry name" value="Complex1_LYR_dom"/>
</dbReference>
<dbReference type="GeneID" id="117646609"/>
<dbReference type="GO" id="GO:0005739">
    <property type="term" value="C:mitochondrion"/>
    <property type="evidence" value="ECO:0007669"/>
    <property type="project" value="TreeGrafter"/>
</dbReference>
<sequence length="108" mass="12926">MMLTLHQASNMAHRNRVINLYKSLVHLGHDYPLGWDYFRPRLKAAFMKNKDVKDPEKIEQLIARGNFVVKEIETLYMLKKYRTLKKRYYSSENDLTISEFTKKIESDL</sequence>
<dbReference type="Pfam" id="PF05347">
    <property type="entry name" value="Complex1_LYR"/>
    <property type="match status" value="1"/>
</dbReference>
<dbReference type="AlphaFoldDB" id="A0A6P8Z1P4"/>
<evidence type="ECO:0000313" key="4">
    <source>
        <dbReference type="RefSeq" id="XP_034243551.1"/>
    </source>
</evidence>
<dbReference type="InParanoid" id="A0A6P8Z1P4"/>
<dbReference type="GO" id="GO:0022904">
    <property type="term" value="P:respiratory electron transport chain"/>
    <property type="evidence" value="ECO:0007669"/>
    <property type="project" value="TreeGrafter"/>
</dbReference>
<dbReference type="GO" id="GO:0090324">
    <property type="term" value="P:negative regulation of oxidative phosphorylation"/>
    <property type="evidence" value="ECO:0007669"/>
    <property type="project" value="InterPro"/>
</dbReference>
<dbReference type="FunCoup" id="A0A6P8Z1P4">
    <property type="interactions" value="566"/>
</dbReference>
<gene>
    <name evidence="4" type="primary">LOC117646609</name>
</gene>
<comment type="similarity">
    <text evidence="1">Belongs to the complex I LYR family.</text>
</comment>